<dbReference type="PANTHER" id="PTHR43353:SF5">
    <property type="entry name" value="SUCCINATE-SEMIALDEHYDE DEHYDROGENASE, MITOCHONDRIAL"/>
    <property type="match status" value="1"/>
</dbReference>
<dbReference type="EC" id="1.2.1.24" evidence="1"/>
<evidence type="ECO:0000256" key="4">
    <source>
        <dbReference type="ARBA" id="ARBA00030806"/>
    </source>
</evidence>
<proteinExistence type="predicted"/>
<dbReference type="PROSITE" id="PS00070">
    <property type="entry name" value="ALDEHYDE_DEHYDR_CYS"/>
    <property type="match status" value="1"/>
</dbReference>
<dbReference type="InterPro" id="IPR016162">
    <property type="entry name" value="Ald_DH_N"/>
</dbReference>
<dbReference type="InterPro" id="IPR016161">
    <property type="entry name" value="Ald_DH/histidinol_DH"/>
</dbReference>
<dbReference type="EMBL" id="HBIZ01027903">
    <property type="protein sequence ID" value="CAE0765098.1"/>
    <property type="molecule type" value="Transcribed_RNA"/>
</dbReference>
<dbReference type="Gene3D" id="3.40.605.10">
    <property type="entry name" value="Aldehyde Dehydrogenase, Chain A, domain 1"/>
    <property type="match status" value="1"/>
</dbReference>
<dbReference type="Pfam" id="PF00171">
    <property type="entry name" value="Aldedh"/>
    <property type="match status" value="1"/>
</dbReference>
<gene>
    <name evidence="6" type="ORF">PCAR00345_LOCUS17710</name>
</gene>
<protein>
    <recommendedName>
        <fullName evidence="2">Succinate-semialdehyde dehydrogenase, mitochondrial</fullName>
        <ecNumber evidence="1">1.2.1.24</ecNumber>
    </recommendedName>
    <alternativeName>
        <fullName evidence="4">NAD(+)-dependent succinic semialdehyde dehydrogenase</fullName>
    </alternativeName>
</protein>
<dbReference type="AlphaFoldDB" id="A0A7S4BGB0"/>
<dbReference type="InterPro" id="IPR015590">
    <property type="entry name" value="Aldehyde_DH_dom"/>
</dbReference>
<evidence type="ECO:0000313" key="6">
    <source>
        <dbReference type="EMBL" id="CAE0765098.1"/>
    </source>
</evidence>
<keyword evidence="3" id="KW-0560">Oxidoreductase</keyword>
<name>A0A7S4BGB0_CHRCT</name>
<dbReference type="GO" id="GO:0004777">
    <property type="term" value="F:succinate-semialdehyde dehydrogenase (NAD+) activity"/>
    <property type="evidence" value="ECO:0007669"/>
    <property type="project" value="UniProtKB-EC"/>
</dbReference>
<dbReference type="InterPro" id="IPR050740">
    <property type="entry name" value="Aldehyde_DH_Superfamily"/>
</dbReference>
<evidence type="ECO:0000256" key="3">
    <source>
        <dbReference type="ARBA" id="ARBA00023002"/>
    </source>
</evidence>
<accession>A0A7S4BGB0</accession>
<feature type="domain" description="Aldehyde dehydrogenase" evidence="5">
    <location>
        <begin position="98"/>
        <end position="536"/>
    </location>
</feature>
<evidence type="ECO:0000256" key="1">
    <source>
        <dbReference type="ARBA" id="ARBA00013051"/>
    </source>
</evidence>
<organism evidence="6">
    <name type="scientific">Chrysotila carterae</name>
    <name type="common">Marine alga</name>
    <name type="synonym">Syracosphaera carterae</name>
    <dbReference type="NCBI Taxonomy" id="13221"/>
    <lineage>
        <taxon>Eukaryota</taxon>
        <taxon>Haptista</taxon>
        <taxon>Haptophyta</taxon>
        <taxon>Prymnesiophyceae</taxon>
        <taxon>Isochrysidales</taxon>
        <taxon>Isochrysidaceae</taxon>
        <taxon>Chrysotila</taxon>
    </lineage>
</organism>
<dbReference type="InterPro" id="IPR016163">
    <property type="entry name" value="Ald_DH_C"/>
</dbReference>
<dbReference type="SUPFAM" id="SSF53720">
    <property type="entry name" value="ALDH-like"/>
    <property type="match status" value="1"/>
</dbReference>
<dbReference type="PANTHER" id="PTHR43353">
    <property type="entry name" value="SUCCINATE-SEMIALDEHYDE DEHYDROGENASE, MITOCHONDRIAL"/>
    <property type="match status" value="1"/>
</dbReference>
<dbReference type="InterPro" id="IPR016160">
    <property type="entry name" value="Ald_DH_CS_CYS"/>
</dbReference>
<evidence type="ECO:0000259" key="5">
    <source>
        <dbReference type="Pfam" id="PF00171"/>
    </source>
</evidence>
<reference evidence="6" key="1">
    <citation type="submission" date="2021-01" db="EMBL/GenBank/DDBJ databases">
        <authorList>
            <person name="Corre E."/>
            <person name="Pelletier E."/>
            <person name="Niang G."/>
            <person name="Scheremetjew M."/>
            <person name="Finn R."/>
            <person name="Kale V."/>
            <person name="Holt S."/>
            <person name="Cochrane G."/>
            <person name="Meng A."/>
            <person name="Brown T."/>
            <person name="Cohen L."/>
        </authorList>
    </citation>
    <scope>NUCLEOTIDE SEQUENCE</scope>
    <source>
        <strain evidence="6">CCMP645</strain>
    </source>
</reference>
<dbReference type="Gene3D" id="3.40.309.10">
    <property type="entry name" value="Aldehyde Dehydrogenase, Chain A, domain 2"/>
    <property type="match status" value="1"/>
</dbReference>
<evidence type="ECO:0000256" key="2">
    <source>
        <dbReference type="ARBA" id="ARBA00019842"/>
    </source>
</evidence>
<sequence>MHCEEALRERASGLCGRLMYSQKLEDTCAVHWLHTSQFLLLCRSSIAPPTCDTAACEGRPFVDGRKVLCNGIVSDWEGPVQEVYAPIFKEGTQEKILIGYQARMAESDALAALDAATASWNHGRGAWALASPAHRVAKIQELVVELKKHREQIVNVLMWEICKTSADAAKEFDRTMDYIQGTLDAHRELLGGDNAFKQIGGVLAQVKRRPVGVMLNMGPFNYPFNETYCTLIPALLMGNSVVMKLPNVGCLAHICTMEVYARVFPAGVVNFVSGAGRTTMPPIMQSGKVDIFAFIGGSKAADALMKTHPEPHRLKACLALDAKNLAIVMPDCNLDSAVAECVTGSLSYNGQRCTALKLMFVHESIAAQFTEKYCAAVDKMKMGLPWESGVKLTPLPEPSKPGYLRELIEDAEAKGAKVINGLGKQENGAFVRPSVLYPVSKEMRVWHEEQFGPLCPIAPFSSLDDIYAYLDETTFGQQASVFATDLTKTGALLDVLANNVCRVNLNMQCSRGPDFFPFSGRKSSAQGTLSISEALKVVSIEAITAAKDDSVGQQGMLALAADPACTAVTSLL</sequence>